<gene>
    <name evidence="2" type="ORF">EYC84_007013</name>
</gene>
<sequence>MADDIHGRATSWLGIRDPVDKTSVSFSPNLTPSIPIPCPFLTLTLTLTPQTHQGTEARRTPSQKPTQEKFAWIKGSISHVVFPNEDPTTSIYPSQAISAVALPDPIMPSINPSRLPQPRKHSRPFGLGRSRVRTPVPRLPHYQRERKSKAANDARCKPASKRPTQHRTATTSTIDERTVMARVSPRPKLRIAEGTHPPGNGDERLTTCLFPSWRPAAYAMPSALPCLFPSRLLLPFFCERAIYPHQRNRSAMHRHALLVAVQVVSRTGRWEICANGTRDLDGCWADEQQVHARANHTPIKQHFRRKSKRHAIIYFPVSVLSACFFSPVPDLCLLEICFLALFCTPPAIQLPFDKLMSSPVKITSSFLT</sequence>
<evidence type="ECO:0000256" key="1">
    <source>
        <dbReference type="SAM" id="MobiDB-lite"/>
    </source>
</evidence>
<dbReference type="EMBL" id="VICG01000001">
    <property type="protein sequence ID" value="KAA8576988.1"/>
    <property type="molecule type" value="Genomic_DNA"/>
</dbReference>
<feature type="compositionally biased region" description="Basic and acidic residues" evidence="1">
    <location>
        <begin position="142"/>
        <end position="156"/>
    </location>
</feature>
<accession>A0A5M9K584</accession>
<proteinExistence type="predicted"/>
<comment type="caution">
    <text evidence="2">The sequence shown here is derived from an EMBL/GenBank/DDBJ whole genome shotgun (WGS) entry which is preliminary data.</text>
</comment>
<reference evidence="2 3" key="1">
    <citation type="submission" date="2019-06" db="EMBL/GenBank/DDBJ databases">
        <title>Genome Sequence of the Brown Rot Fungal Pathogen Monilinia fructicola.</title>
        <authorList>
            <person name="De Miccolis Angelini R.M."/>
            <person name="Landi L."/>
            <person name="Abate D."/>
            <person name="Pollastro S."/>
            <person name="Romanazzi G."/>
            <person name="Faretra F."/>
        </authorList>
    </citation>
    <scope>NUCLEOTIDE SEQUENCE [LARGE SCALE GENOMIC DNA]</scope>
    <source>
        <strain evidence="2 3">Mfrc123</strain>
    </source>
</reference>
<dbReference type="Proteomes" id="UP000322873">
    <property type="component" value="Unassembled WGS sequence"/>
</dbReference>
<dbReference type="AlphaFoldDB" id="A0A5M9K584"/>
<feature type="region of interest" description="Disordered" evidence="1">
    <location>
        <begin position="109"/>
        <end position="170"/>
    </location>
</feature>
<keyword evidence="3" id="KW-1185">Reference proteome</keyword>
<organism evidence="2 3">
    <name type="scientific">Monilinia fructicola</name>
    <name type="common">Brown rot fungus</name>
    <name type="synonym">Ciboria fructicola</name>
    <dbReference type="NCBI Taxonomy" id="38448"/>
    <lineage>
        <taxon>Eukaryota</taxon>
        <taxon>Fungi</taxon>
        <taxon>Dikarya</taxon>
        <taxon>Ascomycota</taxon>
        <taxon>Pezizomycotina</taxon>
        <taxon>Leotiomycetes</taxon>
        <taxon>Helotiales</taxon>
        <taxon>Sclerotiniaceae</taxon>
        <taxon>Monilinia</taxon>
    </lineage>
</organism>
<protein>
    <submittedName>
        <fullName evidence="2">Uncharacterized protein</fullName>
    </submittedName>
</protein>
<name>A0A5M9K584_MONFR</name>
<evidence type="ECO:0000313" key="2">
    <source>
        <dbReference type="EMBL" id="KAA8576988.1"/>
    </source>
</evidence>
<evidence type="ECO:0000313" key="3">
    <source>
        <dbReference type="Proteomes" id="UP000322873"/>
    </source>
</evidence>